<accession>A0A172ZA99</accession>
<dbReference type="Proteomes" id="UP000077829">
    <property type="component" value="Plasmid pP27494_1"/>
</dbReference>
<dbReference type="EMBL" id="CP015601">
    <property type="protein sequence ID" value="ANF89282.1"/>
    <property type="molecule type" value="Genomic_DNA"/>
</dbReference>
<dbReference type="Pfam" id="PF22079">
    <property type="entry name" value="HopBA1"/>
    <property type="match status" value="1"/>
</dbReference>
<gene>
    <name evidence="1" type="ORF">A7J50_5966</name>
</gene>
<dbReference type="PATRIC" id="fig|219572.3.peg.6121"/>
<proteinExistence type="predicted"/>
<sequence>MAGVEFIKYSENAAFQAALSHGEGAVQDFLNKDWGMHGYEWTGRVAKAICDLKTASIKVVGIDRAVAGPAPNNLRESLAYMRKRLALNGAWDMALVRELSSASMSKAIVWGGATHFRTGDANGPSDMRPGPVMGFAFEGEKDALALGQSRMRSLDDKPLIETTIANN</sequence>
<keyword evidence="1" id="KW-0614">Plasmid</keyword>
<dbReference type="AlphaFoldDB" id="A0A172ZA99"/>
<evidence type="ECO:0000313" key="1">
    <source>
        <dbReference type="EMBL" id="ANF89282.1"/>
    </source>
</evidence>
<dbReference type="KEGG" id="panr:A7J50_5966"/>
<evidence type="ECO:0000313" key="2">
    <source>
        <dbReference type="Proteomes" id="UP000077829"/>
    </source>
</evidence>
<protein>
    <submittedName>
        <fullName evidence="1">Type III secretion system effector HopBA1</fullName>
    </submittedName>
</protein>
<dbReference type="InterPro" id="IPR054303">
    <property type="entry name" value="HopBA1"/>
</dbReference>
<geneLocation type="plasmid" evidence="2">
    <name>pp27494_1</name>
</geneLocation>
<name>A0A172ZA99_9PSED</name>
<reference evidence="1 2" key="1">
    <citation type="submission" date="2016-05" db="EMBL/GenBank/DDBJ databases">
        <title>Complete genome sequence of Pseudomonas antarctica PAMC 27494.</title>
        <authorList>
            <person name="Lee J."/>
        </authorList>
    </citation>
    <scope>NUCLEOTIDE SEQUENCE [LARGE SCALE GENOMIC DNA]</scope>
    <source>
        <strain evidence="1 2">PAMC 27494</strain>
        <plasmid evidence="2">Plasmid pp27494_1</plasmid>
    </source>
</reference>
<organism evidence="1 2">
    <name type="scientific">Pseudomonas antarctica</name>
    <dbReference type="NCBI Taxonomy" id="219572"/>
    <lineage>
        <taxon>Bacteria</taxon>
        <taxon>Pseudomonadati</taxon>
        <taxon>Pseudomonadota</taxon>
        <taxon>Gammaproteobacteria</taxon>
        <taxon>Pseudomonadales</taxon>
        <taxon>Pseudomonadaceae</taxon>
        <taxon>Pseudomonas</taxon>
    </lineage>
</organism>